<evidence type="ECO:0000313" key="2">
    <source>
        <dbReference type="Proteomes" id="UP000001880"/>
    </source>
</evidence>
<gene>
    <name evidence="1" type="ordered locus">Hoch_1555</name>
</gene>
<dbReference type="KEGG" id="hoh:Hoch_1555"/>
<dbReference type="RefSeq" id="WP_012826716.1">
    <property type="nucleotide sequence ID" value="NC_013440.1"/>
</dbReference>
<dbReference type="OrthoDB" id="9789567at2"/>
<name>D0LVX3_HALO1</name>
<dbReference type="Proteomes" id="UP000001880">
    <property type="component" value="Chromosome"/>
</dbReference>
<dbReference type="STRING" id="502025.Hoch_1555"/>
<dbReference type="AlphaFoldDB" id="D0LVX3"/>
<keyword evidence="2" id="KW-1185">Reference proteome</keyword>
<dbReference type="EMBL" id="CP001804">
    <property type="protein sequence ID" value="ACY14107.1"/>
    <property type="molecule type" value="Genomic_DNA"/>
</dbReference>
<dbReference type="eggNOG" id="COG0603">
    <property type="taxonomic scope" value="Bacteria"/>
</dbReference>
<protein>
    <submittedName>
        <fullName evidence="1">Uncharacterized protein</fullName>
    </submittedName>
</protein>
<organism evidence="1 2">
    <name type="scientific">Haliangium ochraceum (strain DSM 14365 / JCM 11303 / SMP-2)</name>
    <dbReference type="NCBI Taxonomy" id="502025"/>
    <lineage>
        <taxon>Bacteria</taxon>
        <taxon>Pseudomonadati</taxon>
        <taxon>Myxococcota</taxon>
        <taxon>Polyangia</taxon>
        <taxon>Haliangiales</taxon>
        <taxon>Kofleriaceae</taxon>
        <taxon>Haliangium</taxon>
    </lineage>
</organism>
<accession>D0LVX3</accession>
<evidence type="ECO:0000313" key="1">
    <source>
        <dbReference type="EMBL" id="ACY14107.1"/>
    </source>
</evidence>
<reference evidence="1 2" key="1">
    <citation type="journal article" date="2010" name="Stand. Genomic Sci.">
        <title>Complete genome sequence of Haliangium ochraceum type strain (SMP-2).</title>
        <authorList>
            <consortium name="US DOE Joint Genome Institute (JGI-PGF)"/>
            <person name="Ivanova N."/>
            <person name="Daum C."/>
            <person name="Lang E."/>
            <person name="Abt B."/>
            <person name="Kopitz M."/>
            <person name="Saunders E."/>
            <person name="Lapidus A."/>
            <person name="Lucas S."/>
            <person name="Glavina Del Rio T."/>
            <person name="Nolan M."/>
            <person name="Tice H."/>
            <person name="Copeland A."/>
            <person name="Cheng J.F."/>
            <person name="Chen F."/>
            <person name="Bruce D."/>
            <person name="Goodwin L."/>
            <person name="Pitluck S."/>
            <person name="Mavromatis K."/>
            <person name="Pati A."/>
            <person name="Mikhailova N."/>
            <person name="Chen A."/>
            <person name="Palaniappan K."/>
            <person name="Land M."/>
            <person name="Hauser L."/>
            <person name="Chang Y.J."/>
            <person name="Jeffries C.D."/>
            <person name="Detter J.C."/>
            <person name="Brettin T."/>
            <person name="Rohde M."/>
            <person name="Goker M."/>
            <person name="Bristow J."/>
            <person name="Markowitz V."/>
            <person name="Eisen J.A."/>
            <person name="Hugenholtz P."/>
            <person name="Kyrpides N.C."/>
            <person name="Klenk H.P."/>
        </authorList>
    </citation>
    <scope>NUCLEOTIDE SEQUENCE [LARGE SCALE GENOMIC DNA]</scope>
    <source>
        <strain evidence="2">DSM 14365 / CIP 107738 / JCM 11303 / AJ 13395 / SMP-2</strain>
    </source>
</reference>
<sequence length="566" mass="61891">MPVYWNELQPLLERFWGTPLCVEFAEPDLLPRISCEVANSATARMTADPRALSRASAPSAAVLFTTDIDSLAAVSRHLNSEEAPPLLVLGDTIATLAARSDDVFTKLFAACSDRLATITVCAPRGQSGAGGLESSVFPEDWRVLHALAAALVALACDIGELQIPQNGVRNLNLPITAAALARSVQSIDPEFARILSHTLSRMAHSTIEIRNPLLTDTPSELVANLVEPGSGRLGVNIDTLCRLIENDNTYEERVDHHISILGALKAGALLTEQHEVVLMSELLLPTNLGLADDYVRSIRELPAMSDLDVLSHLHERSVGTATGAQQALAVGLLRRHAESVRRVLARAIQRFAHDVVAGTLADSCLLMRAASPGLPHERTDEGRKPVFRRLGERSDCWEIWFEGGEPVYVKDRKGLGYIHLLLQSQGSTFSAANLRDAVAGHGQMPIGNLGPLADTQAIRLYQRRLEALRVDFDIAEEHNDIGRKERILYEIDAIEQELRRTIGLGGRLRQNSDAERARKSVSNAIHRALQELRGQHPRLARHLSASLKIGNGVAYLPDSDTEWETA</sequence>
<dbReference type="HOGENOM" id="CLU_481266_0_0_7"/>
<proteinExistence type="predicted"/>